<proteinExistence type="predicted"/>
<dbReference type="OrthoDB" id="9772456at2"/>
<gene>
    <name evidence="4" type="ORF">EHO59_11745</name>
</gene>
<dbReference type="SUPFAM" id="SSF56655">
    <property type="entry name" value="Carbohydrate phosphatase"/>
    <property type="match status" value="1"/>
</dbReference>
<dbReference type="Pfam" id="PF00459">
    <property type="entry name" value="Inositol_P"/>
    <property type="match status" value="1"/>
</dbReference>
<keyword evidence="2 3" id="KW-0460">Magnesium</keyword>
<evidence type="ECO:0000256" key="2">
    <source>
        <dbReference type="ARBA" id="ARBA00022842"/>
    </source>
</evidence>
<feature type="binding site" evidence="3">
    <location>
        <position position="222"/>
    </location>
    <ligand>
        <name>Mg(2+)</name>
        <dbReference type="ChEBI" id="CHEBI:18420"/>
        <label>1</label>
        <note>catalytic</note>
    </ligand>
</feature>
<dbReference type="Gene3D" id="3.30.540.10">
    <property type="entry name" value="Fructose-1,6-Bisphosphatase, subunit A, domain 1"/>
    <property type="match status" value="1"/>
</dbReference>
<dbReference type="PRINTS" id="PR00377">
    <property type="entry name" value="IMPHPHTASES"/>
</dbReference>
<dbReference type="PANTHER" id="PTHR20854:SF4">
    <property type="entry name" value="INOSITOL-1-MONOPHOSPHATASE-RELATED"/>
    <property type="match status" value="1"/>
</dbReference>
<dbReference type="GO" id="GO:0006020">
    <property type="term" value="P:inositol metabolic process"/>
    <property type="evidence" value="ECO:0007669"/>
    <property type="project" value="TreeGrafter"/>
</dbReference>
<dbReference type="CDD" id="cd01638">
    <property type="entry name" value="CysQ"/>
    <property type="match status" value="1"/>
</dbReference>
<dbReference type="AlphaFoldDB" id="A0A4R9FPL6"/>
<reference evidence="4" key="1">
    <citation type="journal article" date="2019" name="PLoS Negl. Trop. Dis.">
        <title>Revisiting the worldwide diversity of Leptospira species in the environment.</title>
        <authorList>
            <person name="Vincent A.T."/>
            <person name="Schiettekatte O."/>
            <person name="Bourhy P."/>
            <person name="Veyrier F.J."/>
            <person name="Picardeau M."/>
        </authorList>
    </citation>
    <scope>NUCLEOTIDE SEQUENCE [LARGE SCALE GENOMIC DNA]</scope>
    <source>
        <strain evidence="4">SSS9</strain>
    </source>
</reference>
<dbReference type="PANTHER" id="PTHR20854">
    <property type="entry name" value="INOSITOL MONOPHOSPHATASE"/>
    <property type="match status" value="1"/>
</dbReference>
<dbReference type="RefSeq" id="WP_135588216.1">
    <property type="nucleotide sequence ID" value="NZ_RQEP01000018.1"/>
</dbReference>
<dbReference type="PROSITE" id="PS00630">
    <property type="entry name" value="IMP_2"/>
    <property type="match status" value="1"/>
</dbReference>
<name>A0A4R9FPL6_9LEPT</name>
<dbReference type="InterPro" id="IPR020550">
    <property type="entry name" value="Inositol_monophosphatase_CS"/>
</dbReference>
<feature type="binding site" evidence="3">
    <location>
        <position position="85"/>
    </location>
    <ligand>
        <name>Mg(2+)</name>
        <dbReference type="ChEBI" id="CHEBI:18420"/>
        <label>1</label>
        <note>catalytic</note>
    </ligand>
</feature>
<keyword evidence="1 3" id="KW-0479">Metal-binding</keyword>
<evidence type="ECO:0000256" key="1">
    <source>
        <dbReference type="ARBA" id="ARBA00022723"/>
    </source>
</evidence>
<dbReference type="GO" id="GO:0046854">
    <property type="term" value="P:phosphatidylinositol phosphate biosynthetic process"/>
    <property type="evidence" value="ECO:0007669"/>
    <property type="project" value="InterPro"/>
</dbReference>
<organism evidence="4 5">
    <name type="scientific">Leptospira semungkisensis</name>
    <dbReference type="NCBI Taxonomy" id="2484985"/>
    <lineage>
        <taxon>Bacteria</taxon>
        <taxon>Pseudomonadati</taxon>
        <taxon>Spirochaetota</taxon>
        <taxon>Spirochaetia</taxon>
        <taxon>Leptospirales</taxon>
        <taxon>Leptospiraceae</taxon>
        <taxon>Leptospira</taxon>
    </lineage>
</organism>
<dbReference type="Proteomes" id="UP000297453">
    <property type="component" value="Unassembled WGS sequence"/>
</dbReference>
<protein>
    <submittedName>
        <fullName evidence="4">3'(2'),5'-bisphosphate nucleotidase CysQ</fullName>
    </submittedName>
</protein>
<keyword evidence="5" id="KW-1185">Reference proteome</keyword>
<dbReference type="GO" id="GO:0046872">
    <property type="term" value="F:metal ion binding"/>
    <property type="evidence" value="ECO:0007669"/>
    <property type="project" value="UniProtKB-KW"/>
</dbReference>
<feature type="binding site" evidence="3">
    <location>
        <position position="87"/>
    </location>
    <ligand>
        <name>Mg(2+)</name>
        <dbReference type="ChEBI" id="CHEBI:18420"/>
        <label>1</label>
        <note>catalytic</note>
    </ligand>
</feature>
<sequence>MRFPEEAETVSKLVLEAADEILSIYGTDFDVMEKSKGDPLTQADLRANEIIANGIRNLLGDPVYSEEESNFSPKDQTSDRIWILDPIDGTREFVAKNPEFAISLGLVEKGELTFGIVMNPVTGEFFWGKTGIGSGFEILKNSYKDRKISWDITSKYLEESKEEGPNSVLVSVSETRDGLFKNIRYGERFLLKPKGSIAYKLALVAVGKFPMTLSLRPKNDWDVAGGLAILRASGGLDIEIKSGKEYPFLTSKLGIGLIAGKKELVQEFWTDFQVSLQSSVRERW</sequence>
<accession>A0A4R9FPL6</accession>
<comment type="caution">
    <text evidence="4">The sequence shown here is derived from an EMBL/GenBank/DDBJ whole genome shotgun (WGS) entry which is preliminary data.</text>
</comment>
<comment type="cofactor">
    <cofactor evidence="3">
        <name>Mg(2+)</name>
        <dbReference type="ChEBI" id="CHEBI:18420"/>
    </cofactor>
</comment>
<dbReference type="EMBL" id="RQEP01000018">
    <property type="protein sequence ID" value="TGK00618.1"/>
    <property type="molecule type" value="Genomic_DNA"/>
</dbReference>
<evidence type="ECO:0000256" key="3">
    <source>
        <dbReference type="PIRSR" id="PIRSR600760-2"/>
    </source>
</evidence>
<feature type="binding site" evidence="3">
    <location>
        <position position="88"/>
    </location>
    <ligand>
        <name>Mg(2+)</name>
        <dbReference type="ChEBI" id="CHEBI:18420"/>
        <label>1</label>
        <note>catalytic</note>
    </ligand>
</feature>
<dbReference type="GO" id="GO:0007165">
    <property type="term" value="P:signal transduction"/>
    <property type="evidence" value="ECO:0007669"/>
    <property type="project" value="TreeGrafter"/>
</dbReference>
<dbReference type="Gene3D" id="3.40.190.80">
    <property type="match status" value="1"/>
</dbReference>
<evidence type="ECO:0000313" key="4">
    <source>
        <dbReference type="EMBL" id="TGK00618.1"/>
    </source>
</evidence>
<dbReference type="InterPro" id="IPR000760">
    <property type="entry name" value="Inositol_monophosphatase-like"/>
</dbReference>
<feature type="binding site" evidence="3">
    <location>
        <position position="66"/>
    </location>
    <ligand>
        <name>Mg(2+)</name>
        <dbReference type="ChEBI" id="CHEBI:18420"/>
        <label>1</label>
        <note>catalytic</note>
    </ligand>
</feature>
<evidence type="ECO:0000313" key="5">
    <source>
        <dbReference type="Proteomes" id="UP000297453"/>
    </source>
</evidence>
<dbReference type="GO" id="GO:0008934">
    <property type="term" value="F:inositol monophosphate 1-phosphatase activity"/>
    <property type="evidence" value="ECO:0007669"/>
    <property type="project" value="TreeGrafter"/>
</dbReference>